<dbReference type="EMBL" id="JAAOCA010000057">
    <property type="protein sequence ID" value="MBD1602206.1"/>
    <property type="molecule type" value="Genomic_DNA"/>
</dbReference>
<dbReference type="Gene3D" id="3.40.309.10">
    <property type="entry name" value="Aldehyde Dehydrogenase, Chain A, domain 2"/>
    <property type="match status" value="1"/>
</dbReference>
<accession>A0ABR7Z9I1</accession>
<dbReference type="InterPro" id="IPR016162">
    <property type="entry name" value="Ald_DH_N"/>
</dbReference>
<evidence type="ECO:0000256" key="3">
    <source>
        <dbReference type="RuleBase" id="RU003345"/>
    </source>
</evidence>
<dbReference type="InterPro" id="IPR015590">
    <property type="entry name" value="Aldehyde_DH_dom"/>
</dbReference>
<keyword evidence="6" id="KW-1185">Reference proteome</keyword>
<comment type="caution">
    <text evidence="5">The sequence shown here is derived from an EMBL/GenBank/DDBJ whole genome shotgun (WGS) entry which is preliminary data.</text>
</comment>
<dbReference type="PANTHER" id="PTHR11699">
    <property type="entry name" value="ALDEHYDE DEHYDROGENASE-RELATED"/>
    <property type="match status" value="1"/>
</dbReference>
<feature type="active site" evidence="2">
    <location>
        <position position="272"/>
    </location>
</feature>
<dbReference type="Pfam" id="PF00171">
    <property type="entry name" value="Aldedh"/>
    <property type="match status" value="1"/>
</dbReference>
<gene>
    <name evidence="5" type="ORF">HAQ05_26355</name>
</gene>
<name>A0ABR7Z9I1_9PSED</name>
<protein>
    <submittedName>
        <fullName evidence="5">Aldehyde dehydrogenase family protein</fullName>
    </submittedName>
</protein>
<dbReference type="InterPro" id="IPR016161">
    <property type="entry name" value="Ald_DH/histidinol_DH"/>
</dbReference>
<dbReference type="PROSITE" id="PS00070">
    <property type="entry name" value="ALDEHYDE_DEHYDR_CYS"/>
    <property type="match status" value="1"/>
</dbReference>
<dbReference type="SUPFAM" id="SSF53720">
    <property type="entry name" value="ALDH-like"/>
    <property type="match status" value="1"/>
</dbReference>
<proteinExistence type="inferred from homology"/>
<dbReference type="InterPro" id="IPR016163">
    <property type="entry name" value="Ald_DH_C"/>
</dbReference>
<keyword evidence="1 3" id="KW-0560">Oxidoreductase</keyword>
<evidence type="ECO:0000256" key="2">
    <source>
        <dbReference type="PROSITE-ProRule" id="PRU10007"/>
    </source>
</evidence>
<evidence type="ECO:0000256" key="1">
    <source>
        <dbReference type="ARBA" id="ARBA00023002"/>
    </source>
</evidence>
<dbReference type="Proteomes" id="UP000805841">
    <property type="component" value="Unassembled WGS sequence"/>
</dbReference>
<evidence type="ECO:0000313" key="5">
    <source>
        <dbReference type="EMBL" id="MBD1602206.1"/>
    </source>
</evidence>
<dbReference type="PROSITE" id="PS00687">
    <property type="entry name" value="ALDEHYDE_DEHYDR_GLU"/>
    <property type="match status" value="1"/>
</dbReference>
<dbReference type="InterPro" id="IPR029510">
    <property type="entry name" value="Ald_DH_CS_GLU"/>
</dbReference>
<evidence type="ECO:0000259" key="4">
    <source>
        <dbReference type="Pfam" id="PF00171"/>
    </source>
</evidence>
<dbReference type="RefSeq" id="WP_190426858.1">
    <property type="nucleotide sequence ID" value="NZ_JAAOCA010000057.1"/>
</dbReference>
<dbReference type="InterPro" id="IPR016160">
    <property type="entry name" value="Ald_DH_CS_CYS"/>
</dbReference>
<reference evidence="5 6" key="1">
    <citation type="journal article" date="2020" name="Insects">
        <title>Bacteria Belonging to Pseudomonas typographi sp. nov. from the Bark Beetle Ips typographus Have Genomic Potential to Aid in the Host Ecology.</title>
        <authorList>
            <person name="Peral-Aranega E."/>
            <person name="Saati-Santamaria Z."/>
            <person name="Kolarik M."/>
            <person name="Rivas R."/>
            <person name="Garcia-Fraile P."/>
        </authorList>
    </citation>
    <scope>NUCLEOTIDE SEQUENCE [LARGE SCALE GENOMIC DNA]</scope>
    <source>
        <strain evidence="5 6">CA3A</strain>
    </source>
</reference>
<feature type="domain" description="Aldehyde dehydrogenase" evidence="4">
    <location>
        <begin position="31"/>
        <end position="496"/>
    </location>
</feature>
<comment type="similarity">
    <text evidence="3">Belongs to the aldehyde dehydrogenase family.</text>
</comment>
<dbReference type="Gene3D" id="3.40.605.10">
    <property type="entry name" value="Aldehyde Dehydrogenase, Chain A, domain 1"/>
    <property type="match status" value="1"/>
</dbReference>
<organism evidence="5 6">
    <name type="scientific">Pseudomonas typographi</name>
    <dbReference type="NCBI Taxonomy" id="2715964"/>
    <lineage>
        <taxon>Bacteria</taxon>
        <taxon>Pseudomonadati</taxon>
        <taxon>Pseudomonadota</taxon>
        <taxon>Gammaproteobacteria</taxon>
        <taxon>Pseudomonadales</taxon>
        <taxon>Pseudomonadaceae</taxon>
        <taxon>Pseudomonas</taxon>
    </lineage>
</organism>
<evidence type="ECO:0000313" key="6">
    <source>
        <dbReference type="Proteomes" id="UP000805841"/>
    </source>
</evidence>
<sequence length="501" mass="53238">MVKSLLSKPDVSGAVTAFVGKTHKMYIDGQWLDAVGGDPIPVVDAATGTIIAHVPNGDKSDVDLAVHAARQAFEKGAWGLMGGHERARLMMNLAELIDAHADELAELEAYDTGRPIYETRMVDIPGSSLMLRYMAGYATKITGETFATSAPWELFAYSVRQPIGVAAIIVPWNYPFELAVWRMAPALAAGCTVIIKPAEQTPLSTLRLAELAELAGFPAGVINVVTGLGETAGAALCSHHDVDKVSFTGSTETGKRIVQASAASNLKKLTLELGGKNPAVVFADADLDQAIAGISSGIFFSSGQVCTASSRVLIHSKVYDQVVDGLVERARNLRIGHGLNPQTELGPLVSAEQLQRVGGYLKAGAAEGAEDLVGGRAIGDQGYFMTPSVLTNLTPQMSVYREEIFGPVLCAMPFETDDLDEIAAMANDTDFGLASSVWTRDLATAHRMAKKIKAGNVWINIHNCFDPALPMGGYKQSGWGRAASFAAIEDYTELKGVAARL</sequence>